<name>A0A151NDB7_ALLMI</name>
<dbReference type="AlphaFoldDB" id="A0A151NDB7"/>
<accession>A0A151NDB7</accession>
<proteinExistence type="predicted"/>
<evidence type="ECO:0000313" key="2">
    <source>
        <dbReference type="Proteomes" id="UP000050525"/>
    </source>
</evidence>
<gene>
    <name evidence="1" type="ORF">Y1Q_0010481</name>
</gene>
<comment type="caution">
    <text evidence="1">The sequence shown here is derived from an EMBL/GenBank/DDBJ whole genome shotgun (WGS) entry which is preliminary data.</text>
</comment>
<dbReference type="EMBL" id="AKHW03003332">
    <property type="protein sequence ID" value="KYO34730.1"/>
    <property type="molecule type" value="Genomic_DNA"/>
</dbReference>
<reference evidence="1 2" key="1">
    <citation type="journal article" date="2012" name="Genome Biol.">
        <title>Sequencing three crocodilian genomes to illuminate the evolution of archosaurs and amniotes.</title>
        <authorList>
            <person name="St John J.A."/>
            <person name="Braun E.L."/>
            <person name="Isberg S.R."/>
            <person name="Miles L.G."/>
            <person name="Chong A.Y."/>
            <person name="Gongora J."/>
            <person name="Dalzell P."/>
            <person name="Moran C."/>
            <person name="Bed'hom B."/>
            <person name="Abzhanov A."/>
            <person name="Burgess S.C."/>
            <person name="Cooksey A.M."/>
            <person name="Castoe T.A."/>
            <person name="Crawford N.G."/>
            <person name="Densmore L.D."/>
            <person name="Drew J.C."/>
            <person name="Edwards S.V."/>
            <person name="Faircloth B.C."/>
            <person name="Fujita M.K."/>
            <person name="Greenwold M.J."/>
            <person name="Hoffmann F.G."/>
            <person name="Howard J.M."/>
            <person name="Iguchi T."/>
            <person name="Janes D.E."/>
            <person name="Khan S.Y."/>
            <person name="Kohno S."/>
            <person name="de Koning A.J."/>
            <person name="Lance S.L."/>
            <person name="McCarthy F.M."/>
            <person name="McCormack J.E."/>
            <person name="Merchant M.E."/>
            <person name="Peterson D.G."/>
            <person name="Pollock D.D."/>
            <person name="Pourmand N."/>
            <person name="Raney B.J."/>
            <person name="Roessler K.A."/>
            <person name="Sanford J.R."/>
            <person name="Sawyer R.H."/>
            <person name="Schmidt C.J."/>
            <person name="Triplett E.W."/>
            <person name="Tuberville T.D."/>
            <person name="Venegas-Anaya M."/>
            <person name="Howard J.T."/>
            <person name="Jarvis E.D."/>
            <person name="Guillette L.J.Jr."/>
            <person name="Glenn T.C."/>
            <person name="Green R.E."/>
            <person name="Ray D.A."/>
        </authorList>
    </citation>
    <scope>NUCLEOTIDE SEQUENCE [LARGE SCALE GENOMIC DNA]</scope>
    <source>
        <strain evidence="1">KSC_2009_1</strain>
    </source>
</reference>
<protein>
    <submittedName>
        <fullName evidence="1">Uncharacterized protein</fullName>
    </submittedName>
</protein>
<keyword evidence="2" id="KW-1185">Reference proteome</keyword>
<evidence type="ECO:0000313" key="1">
    <source>
        <dbReference type="EMBL" id="KYO34730.1"/>
    </source>
</evidence>
<sequence length="88" mass="9817">MGLPGSGASACCLGALEHLRDHSPHRQLAPPTPSATEETVPLRERLLNCSLMKEAAELWSSIENRMETALRLMDSFRMAHLMLCEYHV</sequence>
<dbReference type="Proteomes" id="UP000050525">
    <property type="component" value="Unassembled WGS sequence"/>
</dbReference>
<organism evidence="1 2">
    <name type="scientific">Alligator mississippiensis</name>
    <name type="common">American alligator</name>
    <dbReference type="NCBI Taxonomy" id="8496"/>
    <lineage>
        <taxon>Eukaryota</taxon>
        <taxon>Metazoa</taxon>
        <taxon>Chordata</taxon>
        <taxon>Craniata</taxon>
        <taxon>Vertebrata</taxon>
        <taxon>Euteleostomi</taxon>
        <taxon>Archelosauria</taxon>
        <taxon>Archosauria</taxon>
        <taxon>Crocodylia</taxon>
        <taxon>Alligatoridae</taxon>
        <taxon>Alligatorinae</taxon>
        <taxon>Alligator</taxon>
    </lineage>
</organism>